<organism evidence="1">
    <name type="scientific">Ignisphaera aggregans</name>
    <dbReference type="NCBI Taxonomy" id="334771"/>
    <lineage>
        <taxon>Archaea</taxon>
        <taxon>Thermoproteota</taxon>
        <taxon>Thermoprotei</taxon>
        <taxon>Desulfurococcales</taxon>
        <taxon>Desulfurococcaceae</taxon>
        <taxon>Ignisphaera</taxon>
    </lineage>
</organism>
<dbReference type="EMBL" id="DRUB01000186">
    <property type="protein sequence ID" value="HHR97022.1"/>
    <property type="molecule type" value="Genomic_DNA"/>
</dbReference>
<sequence length="125" mass="14483">MYIKRNSDSKAEVSINNLASSLSPLENIVVIKVENGSIQDINLLQEEEIALIAIAIRVYRDIIKRGNGDKFNHNGNGSHISSWLSKWIRESVVNDYRHELLLKRYNNGFNYRFFHTIANDFYPLD</sequence>
<evidence type="ECO:0000313" key="1">
    <source>
        <dbReference type="EMBL" id="HHR97022.1"/>
    </source>
</evidence>
<reference evidence="1" key="1">
    <citation type="journal article" date="2020" name="mSystems">
        <title>Genome- and Community-Level Interaction Insights into Carbon Utilization and Element Cycling Functions of Hydrothermarchaeota in Hydrothermal Sediment.</title>
        <authorList>
            <person name="Zhou Z."/>
            <person name="Liu Y."/>
            <person name="Xu W."/>
            <person name="Pan J."/>
            <person name="Luo Z.H."/>
            <person name="Li M."/>
        </authorList>
    </citation>
    <scope>NUCLEOTIDE SEQUENCE [LARGE SCALE GENOMIC DNA]</scope>
    <source>
        <strain evidence="1">SpSt-1</strain>
    </source>
</reference>
<proteinExistence type="predicted"/>
<dbReference type="AlphaFoldDB" id="A0A7C5UX00"/>
<gene>
    <name evidence="1" type="ORF">ENL47_09585</name>
</gene>
<comment type="caution">
    <text evidence="1">The sequence shown here is derived from an EMBL/GenBank/DDBJ whole genome shotgun (WGS) entry which is preliminary data.</text>
</comment>
<accession>A0A7C5UX00</accession>
<protein>
    <submittedName>
        <fullName evidence="1">Uncharacterized protein</fullName>
    </submittedName>
</protein>
<name>A0A7C5UX00_9CREN</name>